<sequence>MITKILSDIHDSFEVWRGGDISITNIYRIRPTMSIIIYYGHVYYLCFIRDNKYVVFVTFGISAIPIVIVFLYAILSLSKISLRKGNFPVAYRHWIPFVVRTFQVGEKYIIIVLSLRARELCRVDEDDSQQHRQQSTAYVPLLCVNNCNILYTHARACVCATIFASLFGKFTFIGAHTQNMKRLRGSAKWDNKEHHGPNRHFLDSYLAGFLWRTGLNGQDTFETI</sequence>
<feature type="transmembrane region" description="Helical" evidence="1">
    <location>
        <begin position="53"/>
        <end position="75"/>
    </location>
</feature>
<dbReference type="OrthoDB" id="10502170at2759"/>
<proteinExistence type="predicted"/>
<reference evidence="2 3" key="1">
    <citation type="submission" date="2019-08" db="EMBL/GenBank/DDBJ databases">
        <title>The genome of the soybean aphid Biotype 1, its phylome, world population structure and adaptation to the North American continent.</title>
        <authorList>
            <person name="Giordano R."/>
            <person name="Donthu R.K."/>
            <person name="Hernandez A.G."/>
            <person name="Wright C.L."/>
            <person name="Zimin A.V."/>
        </authorList>
    </citation>
    <scope>NUCLEOTIDE SEQUENCE [LARGE SCALE GENOMIC DNA]</scope>
    <source>
        <tissue evidence="2">Whole aphids</tissue>
    </source>
</reference>
<accession>A0A6G0U517</accession>
<evidence type="ECO:0000313" key="3">
    <source>
        <dbReference type="Proteomes" id="UP000475862"/>
    </source>
</evidence>
<name>A0A6G0U517_APHGL</name>
<keyword evidence="3" id="KW-1185">Reference proteome</keyword>
<keyword evidence="1" id="KW-0812">Transmembrane</keyword>
<keyword evidence="1" id="KW-0472">Membrane</keyword>
<organism evidence="2 3">
    <name type="scientific">Aphis glycines</name>
    <name type="common">Soybean aphid</name>
    <dbReference type="NCBI Taxonomy" id="307491"/>
    <lineage>
        <taxon>Eukaryota</taxon>
        <taxon>Metazoa</taxon>
        <taxon>Ecdysozoa</taxon>
        <taxon>Arthropoda</taxon>
        <taxon>Hexapoda</taxon>
        <taxon>Insecta</taxon>
        <taxon>Pterygota</taxon>
        <taxon>Neoptera</taxon>
        <taxon>Paraneoptera</taxon>
        <taxon>Hemiptera</taxon>
        <taxon>Sternorrhyncha</taxon>
        <taxon>Aphidomorpha</taxon>
        <taxon>Aphidoidea</taxon>
        <taxon>Aphididae</taxon>
        <taxon>Aphidini</taxon>
        <taxon>Aphis</taxon>
        <taxon>Aphis</taxon>
    </lineage>
</organism>
<dbReference type="AlphaFoldDB" id="A0A6G0U517"/>
<dbReference type="EMBL" id="VYZN01000004">
    <property type="protein sequence ID" value="KAE9543870.1"/>
    <property type="molecule type" value="Genomic_DNA"/>
</dbReference>
<comment type="caution">
    <text evidence="2">The sequence shown here is derived from an EMBL/GenBank/DDBJ whole genome shotgun (WGS) entry which is preliminary data.</text>
</comment>
<evidence type="ECO:0000256" key="1">
    <source>
        <dbReference type="SAM" id="Phobius"/>
    </source>
</evidence>
<keyword evidence="1" id="KW-1133">Transmembrane helix</keyword>
<gene>
    <name evidence="2" type="ORF">AGLY_001848</name>
</gene>
<protein>
    <submittedName>
        <fullName evidence="2">Uncharacterized protein</fullName>
    </submittedName>
</protein>
<dbReference type="Proteomes" id="UP000475862">
    <property type="component" value="Unassembled WGS sequence"/>
</dbReference>
<evidence type="ECO:0000313" key="2">
    <source>
        <dbReference type="EMBL" id="KAE9543870.1"/>
    </source>
</evidence>